<accession>A0A7C8VE72</accession>
<evidence type="ECO:0000313" key="1">
    <source>
        <dbReference type="EMBL" id="KAF3287300.1"/>
    </source>
</evidence>
<dbReference type="EMBL" id="JAABOJ010000004">
    <property type="protein sequence ID" value="KAF3287300.1"/>
    <property type="molecule type" value="Genomic_DNA"/>
</dbReference>
<sequence length="312" mass="35311">MAIHGPVRVVYTLLGILSEMGGWIRSKYNLICPLLLLSAAVEAVQITPIEFGEEVLRNNKTYVRLFRKANQGLVKLATVTYPLTGHEPDWNGQETVRDYVASATNSIDTTMKNFVTKLAQLNTGSEEKPLTGPALQVTSTFMQLRNALNGYLEARIAIDSSIWSFEIKRPAVPKETYIWVLIERLWETVSECCLPTTENGDDKSYEWVFNGMYDEEAGLWTMKPEDTRLRIQILGAMMSGLGSLKTPAKELIDDIRAISIENKFPASTYESLPKIVDDLEVIIQAFVTNLWTIRLGMSGLHIEFRHRFEKED</sequence>
<gene>
    <name evidence="1" type="ORF">TWF970_007028</name>
</gene>
<reference evidence="1 2" key="1">
    <citation type="submission" date="2020-01" db="EMBL/GenBank/DDBJ databases">
        <authorList>
            <person name="Palmer J.M."/>
        </authorList>
    </citation>
    <scope>NUCLEOTIDE SEQUENCE [LARGE SCALE GENOMIC DNA]</scope>
    <source>
        <strain evidence="1 2">TWF970</strain>
    </source>
</reference>
<comment type="caution">
    <text evidence="1">The sequence shown here is derived from an EMBL/GenBank/DDBJ whole genome shotgun (WGS) entry which is preliminary data.</text>
</comment>
<proteinExistence type="predicted"/>
<dbReference type="OrthoDB" id="10282230at2759"/>
<evidence type="ECO:0000313" key="2">
    <source>
        <dbReference type="Proteomes" id="UP000474640"/>
    </source>
</evidence>
<dbReference type="AlphaFoldDB" id="A0A7C8VE72"/>
<name>A0A7C8VE72_ORBOL</name>
<organism evidence="1 2">
    <name type="scientific">Orbilia oligospora</name>
    <name type="common">Nematode-trapping fungus</name>
    <name type="synonym">Arthrobotrys oligospora</name>
    <dbReference type="NCBI Taxonomy" id="2813651"/>
    <lineage>
        <taxon>Eukaryota</taxon>
        <taxon>Fungi</taxon>
        <taxon>Dikarya</taxon>
        <taxon>Ascomycota</taxon>
        <taxon>Pezizomycotina</taxon>
        <taxon>Orbiliomycetes</taxon>
        <taxon>Orbiliales</taxon>
        <taxon>Orbiliaceae</taxon>
        <taxon>Orbilia</taxon>
    </lineage>
</organism>
<protein>
    <submittedName>
        <fullName evidence="1">Uncharacterized protein</fullName>
    </submittedName>
</protein>
<dbReference type="Proteomes" id="UP000474640">
    <property type="component" value="Unassembled WGS sequence"/>
</dbReference>